<name>A0AAD7J958_9AGAR</name>
<dbReference type="AlphaFoldDB" id="A0AAD7J958"/>
<organism evidence="2 3">
    <name type="scientific">Mycena maculata</name>
    <dbReference type="NCBI Taxonomy" id="230809"/>
    <lineage>
        <taxon>Eukaryota</taxon>
        <taxon>Fungi</taxon>
        <taxon>Dikarya</taxon>
        <taxon>Basidiomycota</taxon>
        <taxon>Agaricomycotina</taxon>
        <taxon>Agaricomycetes</taxon>
        <taxon>Agaricomycetidae</taxon>
        <taxon>Agaricales</taxon>
        <taxon>Marasmiineae</taxon>
        <taxon>Mycenaceae</taxon>
        <taxon>Mycena</taxon>
    </lineage>
</organism>
<protein>
    <submittedName>
        <fullName evidence="2">Uncharacterized protein</fullName>
    </submittedName>
</protein>
<gene>
    <name evidence="2" type="ORF">DFH07DRAFT_772644</name>
</gene>
<accession>A0AAD7J958</accession>
<dbReference type="EMBL" id="JARJLG010000056">
    <property type="protein sequence ID" value="KAJ7758177.1"/>
    <property type="molecule type" value="Genomic_DNA"/>
</dbReference>
<proteinExistence type="predicted"/>
<comment type="caution">
    <text evidence="2">The sequence shown here is derived from an EMBL/GenBank/DDBJ whole genome shotgun (WGS) entry which is preliminary data.</text>
</comment>
<reference evidence="2" key="1">
    <citation type="submission" date="2023-03" db="EMBL/GenBank/DDBJ databases">
        <title>Massive genome expansion in bonnet fungi (Mycena s.s.) driven by repeated elements and novel gene families across ecological guilds.</title>
        <authorList>
            <consortium name="Lawrence Berkeley National Laboratory"/>
            <person name="Harder C.B."/>
            <person name="Miyauchi S."/>
            <person name="Viragh M."/>
            <person name="Kuo A."/>
            <person name="Thoen E."/>
            <person name="Andreopoulos B."/>
            <person name="Lu D."/>
            <person name="Skrede I."/>
            <person name="Drula E."/>
            <person name="Henrissat B."/>
            <person name="Morin E."/>
            <person name="Kohler A."/>
            <person name="Barry K."/>
            <person name="LaButti K."/>
            <person name="Morin E."/>
            <person name="Salamov A."/>
            <person name="Lipzen A."/>
            <person name="Mereny Z."/>
            <person name="Hegedus B."/>
            <person name="Baldrian P."/>
            <person name="Stursova M."/>
            <person name="Weitz H."/>
            <person name="Taylor A."/>
            <person name="Grigoriev I.V."/>
            <person name="Nagy L.G."/>
            <person name="Martin F."/>
            <person name="Kauserud H."/>
        </authorList>
    </citation>
    <scope>NUCLEOTIDE SEQUENCE</scope>
    <source>
        <strain evidence="2">CBHHK188m</strain>
    </source>
</reference>
<evidence type="ECO:0000313" key="3">
    <source>
        <dbReference type="Proteomes" id="UP001215280"/>
    </source>
</evidence>
<keyword evidence="3" id="KW-1185">Reference proteome</keyword>
<sequence>MAHIDISDELEELFSDSWCRNAPEYMSRTYHSANTKDNLSKQVTSEVATHAMNAYALYLHSARMEAAQSTFGLEVAPPLTTSSPVVGPSTDILDDFWRRVAEVTTRYHDADNKWIGGSEIRKWNKANRGVGDHSHIPDIHINIGSRHVADASRASRTGYFLAVFRNKEAGRLRRYIRTPRQSAKRGTPSDKDSQDAKTTGIDSPKYVTGISRLDDPRDLDELKNFTLVATDSGTRTITDVTNAASLSSSAVMQSAHGDDIVFELSNFIATAVKPYLMRAHGIPGFTICDVEETFNQVTDPTLLDFLTAMRRFLSSRVVHSIQDDNR</sequence>
<dbReference type="Proteomes" id="UP001215280">
    <property type="component" value="Unassembled WGS sequence"/>
</dbReference>
<evidence type="ECO:0000313" key="2">
    <source>
        <dbReference type="EMBL" id="KAJ7758177.1"/>
    </source>
</evidence>
<evidence type="ECO:0000256" key="1">
    <source>
        <dbReference type="SAM" id="MobiDB-lite"/>
    </source>
</evidence>
<feature type="region of interest" description="Disordered" evidence="1">
    <location>
        <begin position="175"/>
        <end position="204"/>
    </location>
</feature>